<organism evidence="1">
    <name type="scientific">marine sediment metagenome</name>
    <dbReference type="NCBI Taxonomy" id="412755"/>
    <lineage>
        <taxon>unclassified sequences</taxon>
        <taxon>metagenomes</taxon>
        <taxon>ecological metagenomes</taxon>
    </lineage>
</organism>
<comment type="caution">
    <text evidence="1">The sequence shown here is derived from an EMBL/GenBank/DDBJ whole genome shotgun (WGS) entry which is preliminary data.</text>
</comment>
<evidence type="ECO:0000313" key="1">
    <source>
        <dbReference type="EMBL" id="KKK84117.1"/>
    </source>
</evidence>
<sequence length="75" mass="8664">MKLSNESKQALYTSGIPEYMHGGIIRYYEKHIEPGDFLTAVIDNDLKEACGRADDTNRHHLFDYIMWFYNHAPGG</sequence>
<reference evidence="1" key="1">
    <citation type="journal article" date="2015" name="Nature">
        <title>Complex archaea that bridge the gap between prokaryotes and eukaryotes.</title>
        <authorList>
            <person name="Spang A."/>
            <person name="Saw J.H."/>
            <person name="Jorgensen S.L."/>
            <person name="Zaremba-Niedzwiedzka K."/>
            <person name="Martijn J."/>
            <person name="Lind A.E."/>
            <person name="van Eijk R."/>
            <person name="Schleper C."/>
            <person name="Guy L."/>
            <person name="Ettema T.J."/>
        </authorList>
    </citation>
    <scope>NUCLEOTIDE SEQUENCE</scope>
</reference>
<gene>
    <name evidence="1" type="ORF">LCGC14_2786600</name>
</gene>
<name>A0A0F8YRS8_9ZZZZ</name>
<dbReference type="EMBL" id="LAZR01051916">
    <property type="protein sequence ID" value="KKK84117.1"/>
    <property type="molecule type" value="Genomic_DNA"/>
</dbReference>
<feature type="non-terminal residue" evidence="1">
    <location>
        <position position="75"/>
    </location>
</feature>
<dbReference type="AlphaFoldDB" id="A0A0F8YRS8"/>
<proteinExistence type="predicted"/>
<protein>
    <submittedName>
        <fullName evidence="1">Uncharacterized protein</fullName>
    </submittedName>
</protein>
<accession>A0A0F8YRS8</accession>